<dbReference type="AlphaFoldDB" id="A0A1B1A757"/>
<sequence length="482" mass="54867">MNQLEDDYWLRLAQDGSENASHLDSTPGKHQITQIDGVEPLDSQFGVWPVKTVPDRLLDPLFGSLDPLDGDRDPTAPASQQQTSTYAILDAAKIRNLPERLETSGLRFRCLFKGDAFNELKDVAPWIVKLEEDNTFTQKLFTQVDSNADVWPAEAGIYLRADGTLEDLWRHFRRFTRVQDNNGKWYYQRFWESHMAVSLLHRNTSPFVNIEPTRIRSAIFISGRSAQIADISAISSAPTPPILLKEDRDAYDMAVEQKFSIDFSHSLAQCVPEQLRILGLIDTLPISAMITGLIDDLRPLGFRRRSDIGRLAVLGLYYGRWFLADPRVAPSSQEILGQQHSSAALRALRMEETLAQRQWHQLVTTQKGLQSTIKDLRAFSNNPATSLSLEPEWDFQDQSTRASFSHTCHMQQVRHSLPDGTYNDHRHIHTILARLWTPFFLDDPMHKPLKALFDSRSATIAIDIIDMLESRLPRSQRGTDHG</sequence>
<name>A0A1B1A757_9RHOB</name>
<proteinExistence type="predicted"/>
<evidence type="ECO:0000256" key="1">
    <source>
        <dbReference type="SAM" id="MobiDB-lite"/>
    </source>
</evidence>
<organism evidence="3 4">
    <name type="scientific">Tritonibacter mobilis F1926</name>
    <dbReference type="NCBI Taxonomy" id="1265309"/>
    <lineage>
        <taxon>Bacteria</taxon>
        <taxon>Pseudomonadati</taxon>
        <taxon>Pseudomonadota</taxon>
        <taxon>Alphaproteobacteria</taxon>
        <taxon>Rhodobacterales</taxon>
        <taxon>Paracoccaceae</taxon>
        <taxon>Tritonibacter</taxon>
    </lineage>
</organism>
<dbReference type="OrthoDB" id="6431152at2"/>
<dbReference type="InterPro" id="IPR025391">
    <property type="entry name" value="DUF4123"/>
</dbReference>
<dbReference type="GeneID" id="28251453"/>
<protein>
    <recommendedName>
        <fullName evidence="2">DUF4123 domain-containing protein</fullName>
    </recommendedName>
</protein>
<feature type="domain" description="DUF4123" evidence="2">
    <location>
        <begin position="86"/>
        <end position="201"/>
    </location>
</feature>
<evidence type="ECO:0000259" key="2">
    <source>
        <dbReference type="Pfam" id="PF13503"/>
    </source>
</evidence>
<dbReference type="RefSeq" id="WP_005626114.1">
    <property type="nucleotide sequence ID" value="NZ_CP015231.1"/>
</dbReference>
<evidence type="ECO:0000313" key="3">
    <source>
        <dbReference type="EMBL" id="ANP42366.1"/>
    </source>
</evidence>
<evidence type="ECO:0000313" key="4">
    <source>
        <dbReference type="Proteomes" id="UP000013243"/>
    </source>
</evidence>
<reference evidence="3 4" key="1">
    <citation type="journal article" date="2016" name="ISME J.">
        <title>Global occurrence and heterogeneity of the Roseobacter-clade species Ruegeria mobilis.</title>
        <authorList>
            <person name="Sonnenschein E."/>
            <person name="Gram L."/>
        </authorList>
    </citation>
    <scope>NUCLEOTIDE SEQUENCE [LARGE SCALE GENOMIC DNA]</scope>
    <source>
        <strain evidence="3 4">F1926</strain>
        <plasmid evidence="3 4">unnamed1</plasmid>
    </source>
</reference>
<dbReference type="Proteomes" id="UP000013243">
    <property type="component" value="Plasmid unnamed1"/>
</dbReference>
<feature type="region of interest" description="Disordered" evidence="1">
    <location>
        <begin position="64"/>
        <end position="83"/>
    </location>
</feature>
<dbReference type="EMBL" id="CP015231">
    <property type="protein sequence ID" value="ANP42366.1"/>
    <property type="molecule type" value="Genomic_DNA"/>
</dbReference>
<accession>A0A1B1A757</accession>
<dbReference type="Pfam" id="PF13503">
    <property type="entry name" value="DUF4123"/>
    <property type="match status" value="1"/>
</dbReference>
<dbReference type="KEGG" id="rmb:K529_016430"/>
<keyword evidence="3" id="KW-0614">Plasmid</keyword>
<gene>
    <name evidence="3" type="ORF">K529_016430</name>
</gene>
<geneLocation type="plasmid" evidence="3 4">
    <name>unnamed1</name>
</geneLocation>